<evidence type="ECO:0000256" key="1">
    <source>
        <dbReference type="ARBA" id="ARBA00010515"/>
    </source>
</evidence>
<dbReference type="Pfam" id="PF07859">
    <property type="entry name" value="Abhydrolase_3"/>
    <property type="match status" value="1"/>
</dbReference>
<feature type="domain" description="Alpha/beta hydrolase fold-3" evidence="2">
    <location>
        <begin position="76"/>
        <end position="284"/>
    </location>
</feature>
<dbReference type="AlphaFoldDB" id="A0ABD2ZAB0"/>
<dbReference type="EMBL" id="JBJUIK010000010">
    <property type="protein sequence ID" value="KAL3515260.1"/>
    <property type="molecule type" value="Genomic_DNA"/>
</dbReference>
<dbReference type="InterPro" id="IPR029058">
    <property type="entry name" value="AB_hydrolase_fold"/>
</dbReference>
<accession>A0ABD2ZAB0</accession>
<dbReference type="PANTHER" id="PTHR23024">
    <property type="entry name" value="ARYLACETAMIDE DEACETYLASE"/>
    <property type="match status" value="1"/>
</dbReference>
<sequence length="314" mass="35226">MDSTPANEILRDLPPFFRIYKNGRIEKMAEFTYTPPSSDPQTGVQSKDILIPPENSVSIRLFLPKTTTPDEKLPIIIYIHGGAFVIESAFSPLYHPYVNCLAAEAKAIVVSVEYRLAPENPIPACYEDSWQAFQWVLSHASSKHGPEPWINNNADFGSIFVMGDSAGANIAHEVMVRTSERIGLKEDVKIVGMILVHPFFGDGKPDELWSCIAPAGSGCDDPWLNPMAHPDLLSRLVCTRVLVLTAEKDFLRERSLLYYDALKKSGWNGELEIMETEGEEHCFHLNNPSCENAKILMKRVVSFINRDHHRGSML</sequence>
<dbReference type="SUPFAM" id="SSF53474">
    <property type="entry name" value="alpha/beta-Hydrolases"/>
    <property type="match status" value="1"/>
</dbReference>
<organism evidence="3 4">
    <name type="scientific">Cinchona calisaya</name>
    <dbReference type="NCBI Taxonomy" id="153742"/>
    <lineage>
        <taxon>Eukaryota</taxon>
        <taxon>Viridiplantae</taxon>
        <taxon>Streptophyta</taxon>
        <taxon>Embryophyta</taxon>
        <taxon>Tracheophyta</taxon>
        <taxon>Spermatophyta</taxon>
        <taxon>Magnoliopsida</taxon>
        <taxon>eudicotyledons</taxon>
        <taxon>Gunneridae</taxon>
        <taxon>Pentapetalae</taxon>
        <taxon>asterids</taxon>
        <taxon>lamiids</taxon>
        <taxon>Gentianales</taxon>
        <taxon>Rubiaceae</taxon>
        <taxon>Cinchonoideae</taxon>
        <taxon>Cinchoneae</taxon>
        <taxon>Cinchona</taxon>
    </lineage>
</organism>
<dbReference type="InterPro" id="IPR050466">
    <property type="entry name" value="Carboxylest/Gibb_receptor"/>
</dbReference>
<evidence type="ECO:0000313" key="4">
    <source>
        <dbReference type="Proteomes" id="UP001630127"/>
    </source>
</evidence>
<reference evidence="3 4" key="1">
    <citation type="submission" date="2024-11" db="EMBL/GenBank/DDBJ databases">
        <title>A near-complete genome assembly of Cinchona calisaya.</title>
        <authorList>
            <person name="Lian D.C."/>
            <person name="Zhao X.W."/>
            <person name="Wei L."/>
        </authorList>
    </citation>
    <scope>NUCLEOTIDE SEQUENCE [LARGE SCALE GENOMIC DNA]</scope>
    <source>
        <tissue evidence="3">Nenye</tissue>
    </source>
</reference>
<dbReference type="Proteomes" id="UP001630127">
    <property type="component" value="Unassembled WGS sequence"/>
</dbReference>
<dbReference type="Gene3D" id="3.40.50.1820">
    <property type="entry name" value="alpha/beta hydrolase"/>
    <property type="match status" value="1"/>
</dbReference>
<comment type="caution">
    <text evidence="3">The sequence shown here is derived from an EMBL/GenBank/DDBJ whole genome shotgun (WGS) entry which is preliminary data.</text>
</comment>
<protein>
    <recommendedName>
        <fullName evidence="2">Alpha/beta hydrolase fold-3 domain-containing protein</fullName>
    </recommendedName>
</protein>
<dbReference type="PANTHER" id="PTHR23024:SF479">
    <property type="entry name" value="CARBOXYLESTERASE 2-RELATED"/>
    <property type="match status" value="1"/>
</dbReference>
<dbReference type="InterPro" id="IPR013094">
    <property type="entry name" value="AB_hydrolase_3"/>
</dbReference>
<evidence type="ECO:0000259" key="2">
    <source>
        <dbReference type="Pfam" id="PF07859"/>
    </source>
</evidence>
<evidence type="ECO:0000313" key="3">
    <source>
        <dbReference type="EMBL" id="KAL3515260.1"/>
    </source>
</evidence>
<keyword evidence="4" id="KW-1185">Reference proteome</keyword>
<gene>
    <name evidence="3" type="ORF">ACH5RR_022162</name>
</gene>
<proteinExistence type="inferred from homology"/>
<name>A0ABD2ZAB0_9GENT</name>
<comment type="similarity">
    <text evidence="1">Belongs to the 'GDXG' lipolytic enzyme family.</text>
</comment>